<gene>
    <name evidence="1" type="ORF">OBBRIDRAFT_880642</name>
</gene>
<keyword evidence="2" id="KW-1185">Reference proteome</keyword>
<dbReference type="AlphaFoldDB" id="A0A8E2DK80"/>
<evidence type="ECO:0000313" key="2">
    <source>
        <dbReference type="Proteomes" id="UP000250043"/>
    </source>
</evidence>
<evidence type="ECO:0000313" key="1">
    <source>
        <dbReference type="EMBL" id="OCH89786.1"/>
    </source>
</evidence>
<organism evidence="1 2">
    <name type="scientific">Obba rivulosa</name>
    <dbReference type="NCBI Taxonomy" id="1052685"/>
    <lineage>
        <taxon>Eukaryota</taxon>
        <taxon>Fungi</taxon>
        <taxon>Dikarya</taxon>
        <taxon>Basidiomycota</taxon>
        <taxon>Agaricomycotina</taxon>
        <taxon>Agaricomycetes</taxon>
        <taxon>Polyporales</taxon>
        <taxon>Gelatoporiaceae</taxon>
        <taxon>Obba</taxon>
    </lineage>
</organism>
<dbReference type="EMBL" id="KV722419">
    <property type="protein sequence ID" value="OCH89786.1"/>
    <property type="molecule type" value="Genomic_DNA"/>
</dbReference>
<sequence>MLFRTAMESSLLIVNTSLNYFLLSMFWSSSASLTLMLQSGTMCRRITALNSPTLRDFPVFTPDTFNQLELVLSLKKAEAKIDCVRRLLREDPSPAEDGISASVCPTP</sequence>
<accession>A0A8E2DK80</accession>
<dbReference type="Proteomes" id="UP000250043">
    <property type="component" value="Unassembled WGS sequence"/>
</dbReference>
<protein>
    <submittedName>
        <fullName evidence="1">Uncharacterized protein</fullName>
    </submittedName>
</protein>
<reference evidence="1 2" key="1">
    <citation type="submission" date="2016-07" db="EMBL/GenBank/DDBJ databases">
        <title>Draft genome of the white-rot fungus Obba rivulosa 3A-2.</title>
        <authorList>
            <consortium name="DOE Joint Genome Institute"/>
            <person name="Miettinen O."/>
            <person name="Riley R."/>
            <person name="Acob R."/>
            <person name="Barry K."/>
            <person name="Cullen D."/>
            <person name="De Vries R."/>
            <person name="Hainaut M."/>
            <person name="Hatakka A."/>
            <person name="Henrissat B."/>
            <person name="Hilden K."/>
            <person name="Kuo R."/>
            <person name="Labutti K."/>
            <person name="Lipzen A."/>
            <person name="Makela M.R."/>
            <person name="Sandor L."/>
            <person name="Spatafora J.W."/>
            <person name="Grigoriev I.V."/>
            <person name="Hibbett D.S."/>
        </authorList>
    </citation>
    <scope>NUCLEOTIDE SEQUENCE [LARGE SCALE GENOMIC DNA]</scope>
    <source>
        <strain evidence="1 2">3A-2</strain>
    </source>
</reference>
<name>A0A8E2DK80_9APHY</name>
<proteinExistence type="predicted"/>